<evidence type="ECO:0000256" key="2">
    <source>
        <dbReference type="SAM" id="SignalP"/>
    </source>
</evidence>
<sequence length="482" mass="53628">MTKKRWIALNMSIMLAAAMVAGCSSSGKSNGSNGSSSSPAPSQKESGNAKTGEATDKHKEVTIVTWDKPGPTSPQWQVELYNKLMDSFNKKYPWVKVDAKTLAPGTDYLQKYDQALLAGDAPTVSGMFTDGNIKSRAKDGTLADISELVENWDLRKEGKVFTGMDDSLKINGKWYGVPSFLDLNYVVYNKKLIKEAGLDPNNIPTTFEEFGEYVGKITDPSKNRFGFGLMGMEWLAWPYTNIVWNAGGEMVTANSDGTGKLTFAEDPGVDAVMFWHDMVWKYKATQKNVLESWQDLMNDFTQGRTAMQWLNLSSFMNDYVNKYGGKLDDLDILTTPHAKGKPSYNMGGGGVWGINPKATKEQKEAAFLYIVHNSYDLDSLKLKAETSASNNAPDINPSQRLDFSPLDYAKGMPESWKGKLSDIAKSAKVVPSFLNWNDVKNALVKPLQEIILKKDITHEEAKAILQKCADELYKQYPNSFHR</sequence>
<reference evidence="3 4" key="1">
    <citation type="journal article" date="2009" name="Int. J. Syst. Evol. Microbiol.">
        <title>Paenibacillus contaminans sp. nov., isolated from a contaminated laboratory plate.</title>
        <authorList>
            <person name="Chou J.H."/>
            <person name="Lee J.H."/>
            <person name="Lin M.C."/>
            <person name="Chang P.S."/>
            <person name="Arun A.B."/>
            <person name="Young C.C."/>
            <person name="Chen W.M."/>
        </authorList>
    </citation>
    <scope>NUCLEOTIDE SEQUENCE [LARGE SCALE GENOMIC DNA]</scope>
    <source>
        <strain evidence="3 4">CKOBP-6</strain>
    </source>
</reference>
<dbReference type="InterPro" id="IPR006059">
    <property type="entry name" value="SBP"/>
</dbReference>
<feature type="compositionally biased region" description="Low complexity" evidence="1">
    <location>
        <begin position="25"/>
        <end position="46"/>
    </location>
</feature>
<dbReference type="RefSeq" id="WP_113029895.1">
    <property type="nucleotide sequence ID" value="NZ_QMFB01000002.1"/>
</dbReference>
<dbReference type="Proteomes" id="UP000250369">
    <property type="component" value="Unassembled WGS sequence"/>
</dbReference>
<evidence type="ECO:0000313" key="4">
    <source>
        <dbReference type="Proteomes" id="UP000250369"/>
    </source>
</evidence>
<gene>
    <name evidence="3" type="ORF">DQG23_06005</name>
</gene>
<evidence type="ECO:0008006" key="5">
    <source>
        <dbReference type="Google" id="ProtNLM"/>
    </source>
</evidence>
<feature type="region of interest" description="Disordered" evidence="1">
    <location>
        <begin position="25"/>
        <end position="60"/>
    </location>
</feature>
<protein>
    <recommendedName>
        <fullName evidence="5">ABC transporter substrate-binding protein</fullName>
    </recommendedName>
</protein>
<dbReference type="OrthoDB" id="9782846at2"/>
<feature type="chain" id="PRO_5038357104" description="ABC transporter substrate-binding protein" evidence="2">
    <location>
        <begin position="22"/>
        <end position="482"/>
    </location>
</feature>
<dbReference type="EMBL" id="QMFB01000002">
    <property type="protein sequence ID" value="RAV22489.1"/>
    <property type="molecule type" value="Genomic_DNA"/>
</dbReference>
<dbReference type="Gene3D" id="3.40.190.10">
    <property type="entry name" value="Periplasmic binding protein-like II"/>
    <property type="match status" value="1"/>
</dbReference>
<dbReference type="SUPFAM" id="SSF53850">
    <property type="entry name" value="Periplasmic binding protein-like II"/>
    <property type="match status" value="1"/>
</dbReference>
<dbReference type="PANTHER" id="PTHR43649">
    <property type="entry name" value="ARABINOSE-BINDING PROTEIN-RELATED"/>
    <property type="match status" value="1"/>
</dbReference>
<accession>A0A329MR91</accession>
<organism evidence="3 4">
    <name type="scientific">Paenibacillus contaminans</name>
    <dbReference type="NCBI Taxonomy" id="450362"/>
    <lineage>
        <taxon>Bacteria</taxon>
        <taxon>Bacillati</taxon>
        <taxon>Bacillota</taxon>
        <taxon>Bacilli</taxon>
        <taxon>Bacillales</taxon>
        <taxon>Paenibacillaceae</taxon>
        <taxon>Paenibacillus</taxon>
    </lineage>
</organism>
<comment type="caution">
    <text evidence="3">The sequence shown here is derived from an EMBL/GenBank/DDBJ whole genome shotgun (WGS) entry which is preliminary data.</text>
</comment>
<dbReference type="AlphaFoldDB" id="A0A329MR91"/>
<feature type="signal peptide" evidence="2">
    <location>
        <begin position="1"/>
        <end position="21"/>
    </location>
</feature>
<evidence type="ECO:0000256" key="1">
    <source>
        <dbReference type="SAM" id="MobiDB-lite"/>
    </source>
</evidence>
<keyword evidence="2" id="KW-0732">Signal</keyword>
<dbReference type="InterPro" id="IPR050490">
    <property type="entry name" value="Bact_solute-bd_prot1"/>
</dbReference>
<dbReference type="PROSITE" id="PS51257">
    <property type="entry name" value="PROKAR_LIPOPROTEIN"/>
    <property type="match status" value="1"/>
</dbReference>
<dbReference type="PANTHER" id="PTHR43649:SF12">
    <property type="entry name" value="DIACETYLCHITOBIOSE BINDING PROTEIN DASA"/>
    <property type="match status" value="1"/>
</dbReference>
<keyword evidence="4" id="KW-1185">Reference proteome</keyword>
<dbReference type="Pfam" id="PF01547">
    <property type="entry name" value="SBP_bac_1"/>
    <property type="match status" value="1"/>
</dbReference>
<evidence type="ECO:0000313" key="3">
    <source>
        <dbReference type="EMBL" id="RAV22489.1"/>
    </source>
</evidence>
<name>A0A329MR91_9BACL</name>
<proteinExistence type="predicted"/>